<reference evidence="2 3" key="2">
    <citation type="journal article" date="2015" name="Stand. Genomic Sci.">
        <title>High quality draft genomic sequence of Flavobacterium enshiense DK69(T) and comparison among Flavobacterium genomes.</title>
        <authorList>
            <person name="Zeng Z."/>
            <person name="Chen C."/>
            <person name="Du H."/>
            <person name="Wang G."/>
            <person name="Li M."/>
        </authorList>
    </citation>
    <scope>NUCLEOTIDE SEQUENCE [LARGE SCALE GENOMIC DNA]</scope>
    <source>
        <strain evidence="2 3">DK69</strain>
    </source>
</reference>
<dbReference type="GO" id="GO:0032259">
    <property type="term" value="P:methylation"/>
    <property type="evidence" value="ECO:0007669"/>
    <property type="project" value="UniProtKB-KW"/>
</dbReference>
<feature type="domain" description="Methyltransferase type 12" evidence="1">
    <location>
        <begin position="39"/>
        <end position="133"/>
    </location>
</feature>
<dbReference type="PATRIC" id="fig|1107311.5.peg.852"/>
<dbReference type="InterPro" id="IPR013217">
    <property type="entry name" value="Methyltransf_12"/>
</dbReference>
<dbReference type="Gene3D" id="3.40.50.150">
    <property type="entry name" value="Vaccinia Virus protein VP39"/>
    <property type="match status" value="1"/>
</dbReference>
<name>A0A0A2MVE4_9FLAO</name>
<proteinExistence type="predicted"/>
<evidence type="ECO:0000313" key="3">
    <source>
        <dbReference type="Proteomes" id="UP000030149"/>
    </source>
</evidence>
<dbReference type="STRING" id="1107311.Q767_11615"/>
<dbReference type="GO" id="GO:0008168">
    <property type="term" value="F:methyltransferase activity"/>
    <property type="evidence" value="ECO:0007669"/>
    <property type="project" value="UniProtKB-KW"/>
</dbReference>
<gene>
    <name evidence="2" type="ORF">Q767_11615</name>
</gene>
<dbReference type="InterPro" id="IPR029063">
    <property type="entry name" value="SAM-dependent_MTases_sf"/>
</dbReference>
<evidence type="ECO:0000259" key="1">
    <source>
        <dbReference type="Pfam" id="PF08242"/>
    </source>
</evidence>
<dbReference type="PANTHER" id="PTHR43861">
    <property type="entry name" value="TRANS-ACONITATE 2-METHYLTRANSFERASE-RELATED"/>
    <property type="match status" value="1"/>
</dbReference>
<dbReference type="CDD" id="cd02440">
    <property type="entry name" value="AdoMet_MTases"/>
    <property type="match status" value="1"/>
</dbReference>
<comment type="caution">
    <text evidence="2">The sequence shown here is derived from an EMBL/GenBank/DDBJ whole genome shotgun (WGS) entry which is preliminary data.</text>
</comment>
<dbReference type="Proteomes" id="UP000030149">
    <property type="component" value="Unassembled WGS sequence"/>
</dbReference>
<evidence type="ECO:0000313" key="2">
    <source>
        <dbReference type="EMBL" id="KGO95443.1"/>
    </source>
</evidence>
<dbReference type="Pfam" id="PF08242">
    <property type="entry name" value="Methyltransf_12"/>
    <property type="match status" value="1"/>
</dbReference>
<keyword evidence="3" id="KW-1185">Reference proteome</keyword>
<sequence>MVKEIDLEGLTTLTVIEKADRFNNWMYETIAPYCNGKILEIGSGIGNISQFFIKNNKDITLSDLRDNYCDILKKKFPNDVIKVDLAHPNFDEEYKNLLETFDTVFALNVVEHIKDDVQAIANCKKLLKPNGTLLILVPAYQFLYNNFDVELEHFRRYTQKNLKTIIQKNDLRTVKEFSFNFIGILGWYFSGNILKKKTIPEGQMGFFNLLVPIFKIADLVTFKKIGLSVINVSVKEKQ</sequence>
<dbReference type="eggNOG" id="COG2227">
    <property type="taxonomic scope" value="Bacteria"/>
</dbReference>
<dbReference type="EMBL" id="JRLZ01000010">
    <property type="protein sequence ID" value="KGO95443.1"/>
    <property type="molecule type" value="Genomic_DNA"/>
</dbReference>
<keyword evidence="2" id="KW-0489">Methyltransferase</keyword>
<dbReference type="OrthoDB" id="1524727at2"/>
<dbReference type="AlphaFoldDB" id="A0A0A2MVE4"/>
<reference evidence="3" key="1">
    <citation type="submission" date="2013-09" db="EMBL/GenBank/DDBJ databases">
        <authorList>
            <person name="Zeng Z."/>
            <person name="Chen C."/>
        </authorList>
    </citation>
    <scope>NUCLEOTIDE SEQUENCE [LARGE SCALE GENOMIC DNA]</scope>
    <source>
        <strain evidence="3">DK69</strain>
    </source>
</reference>
<organism evidence="2 3">
    <name type="scientific">Flavobacterium enshiense DK69</name>
    <dbReference type="NCBI Taxonomy" id="1107311"/>
    <lineage>
        <taxon>Bacteria</taxon>
        <taxon>Pseudomonadati</taxon>
        <taxon>Bacteroidota</taxon>
        <taxon>Flavobacteriia</taxon>
        <taxon>Flavobacteriales</taxon>
        <taxon>Flavobacteriaceae</taxon>
        <taxon>Flavobacterium</taxon>
    </lineage>
</organism>
<keyword evidence="2" id="KW-0808">Transferase</keyword>
<dbReference type="SUPFAM" id="SSF53335">
    <property type="entry name" value="S-adenosyl-L-methionine-dependent methyltransferases"/>
    <property type="match status" value="1"/>
</dbReference>
<accession>A0A0A2MVE4</accession>
<protein>
    <submittedName>
        <fullName evidence="2">Methyltransferase type 12</fullName>
    </submittedName>
</protein>